<evidence type="ECO:0000259" key="5">
    <source>
        <dbReference type="PROSITE" id="PS50977"/>
    </source>
</evidence>
<evidence type="ECO:0000313" key="6">
    <source>
        <dbReference type="EMBL" id="KAA1400421.1"/>
    </source>
</evidence>
<dbReference type="SUPFAM" id="SSF46689">
    <property type="entry name" value="Homeodomain-like"/>
    <property type="match status" value="1"/>
</dbReference>
<comment type="caution">
    <text evidence="6">The sequence shown here is derived from an EMBL/GenBank/DDBJ whole genome shotgun (WGS) entry which is preliminary data.</text>
</comment>
<dbReference type="Proteomes" id="UP000380867">
    <property type="component" value="Unassembled WGS sequence"/>
</dbReference>
<proteinExistence type="predicted"/>
<dbReference type="InterPro" id="IPR001647">
    <property type="entry name" value="HTH_TetR"/>
</dbReference>
<protein>
    <submittedName>
        <fullName evidence="6">TetR/AcrR family transcriptional regulator</fullName>
    </submittedName>
</protein>
<dbReference type="Pfam" id="PF21597">
    <property type="entry name" value="TetR_C_43"/>
    <property type="match status" value="1"/>
</dbReference>
<keyword evidence="2 4" id="KW-0238">DNA-binding</keyword>
<gene>
    <name evidence="6" type="ORF">ESP70_000470</name>
</gene>
<evidence type="ECO:0000256" key="1">
    <source>
        <dbReference type="ARBA" id="ARBA00023015"/>
    </source>
</evidence>
<dbReference type="EMBL" id="SDPQ02000001">
    <property type="protein sequence ID" value="KAA1400421.1"/>
    <property type="molecule type" value="Genomic_DNA"/>
</dbReference>
<feature type="DNA-binding region" description="H-T-H motif" evidence="4">
    <location>
        <begin position="28"/>
        <end position="47"/>
    </location>
</feature>
<keyword evidence="1" id="KW-0805">Transcription regulation</keyword>
<dbReference type="GO" id="GO:0003700">
    <property type="term" value="F:DNA-binding transcription factor activity"/>
    <property type="evidence" value="ECO:0007669"/>
    <property type="project" value="TreeGrafter"/>
</dbReference>
<dbReference type="AlphaFoldDB" id="A0A5M4FK50"/>
<dbReference type="InterPro" id="IPR009057">
    <property type="entry name" value="Homeodomain-like_sf"/>
</dbReference>
<keyword evidence="7" id="KW-1185">Reference proteome</keyword>
<dbReference type="Gene3D" id="1.10.357.10">
    <property type="entry name" value="Tetracycline Repressor, domain 2"/>
    <property type="match status" value="1"/>
</dbReference>
<feature type="domain" description="HTH tetR-type" evidence="5">
    <location>
        <begin position="6"/>
        <end position="65"/>
    </location>
</feature>
<dbReference type="InterPro" id="IPR050109">
    <property type="entry name" value="HTH-type_TetR-like_transc_reg"/>
</dbReference>
<evidence type="ECO:0000256" key="3">
    <source>
        <dbReference type="ARBA" id="ARBA00023163"/>
    </source>
</evidence>
<evidence type="ECO:0000256" key="2">
    <source>
        <dbReference type="ARBA" id="ARBA00023125"/>
    </source>
</evidence>
<evidence type="ECO:0000256" key="4">
    <source>
        <dbReference type="PROSITE-ProRule" id="PRU00335"/>
    </source>
</evidence>
<dbReference type="PROSITE" id="PS50977">
    <property type="entry name" value="HTH_TETR_2"/>
    <property type="match status" value="1"/>
</dbReference>
<dbReference type="PANTHER" id="PTHR30055">
    <property type="entry name" value="HTH-TYPE TRANSCRIPTIONAL REGULATOR RUTR"/>
    <property type="match status" value="1"/>
</dbReference>
<evidence type="ECO:0000313" key="7">
    <source>
        <dbReference type="Proteomes" id="UP000380867"/>
    </source>
</evidence>
<dbReference type="Pfam" id="PF00440">
    <property type="entry name" value="TetR_N"/>
    <property type="match status" value="1"/>
</dbReference>
<keyword evidence="3" id="KW-0804">Transcription</keyword>
<dbReference type="OrthoDB" id="3382616at2"/>
<organism evidence="6 7">
    <name type="scientific">Aeromicrobium ginsengisoli</name>
    <dbReference type="NCBI Taxonomy" id="363867"/>
    <lineage>
        <taxon>Bacteria</taxon>
        <taxon>Bacillati</taxon>
        <taxon>Actinomycetota</taxon>
        <taxon>Actinomycetes</taxon>
        <taxon>Propionibacteriales</taxon>
        <taxon>Nocardioidaceae</taxon>
        <taxon>Aeromicrobium</taxon>
    </lineage>
</organism>
<dbReference type="GO" id="GO:0000976">
    <property type="term" value="F:transcription cis-regulatory region binding"/>
    <property type="evidence" value="ECO:0007669"/>
    <property type="project" value="TreeGrafter"/>
</dbReference>
<dbReference type="PANTHER" id="PTHR30055:SF234">
    <property type="entry name" value="HTH-TYPE TRANSCRIPTIONAL REGULATOR BETI"/>
    <property type="match status" value="1"/>
</dbReference>
<dbReference type="PRINTS" id="PR00455">
    <property type="entry name" value="HTHTETR"/>
</dbReference>
<reference evidence="6" key="1">
    <citation type="submission" date="2019-09" db="EMBL/GenBank/DDBJ databases">
        <authorList>
            <person name="Li J."/>
        </authorList>
    </citation>
    <scope>NUCLEOTIDE SEQUENCE [LARGE SCALE GENOMIC DNA]</scope>
    <source>
        <strain evidence="6">JCM 14732</strain>
    </source>
</reference>
<accession>A0A5M4FK50</accession>
<dbReference type="InterPro" id="IPR049445">
    <property type="entry name" value="TetR_SbtR-like_C"/>
</dbReference>
<name>A0A5M4FK50_9ACTN</name>
<sequence length="187" mass="20449">MRADAQRNYDKLVAAAREVFAERGAEGSLDEIAKRAGVGPGTLYRHFPTRDDLIDALMRDWSARVLADSEAAVAADLPARETLERWFMDLIKHLTLHRGAAAKLSAAFDDPASPIYRKCQMLADANDLVVSHLTETHALRDNVESRQVMRLVSGIATVADASGIPIEEAAPMLDIVIDGILRDRATS</sequence>